<dbReference type="Pfam" id="PF00702">
    <property type="entry name" value="Hydrolase"/>
    <property type="match status" value="1"/>
</dbReference>
<dbReference type="AlphaFoldDB" id="A0A9W9HLN1"/>
<evidence type="ECO:0008006" key="5">
    <source>
        <dbReference type="Google" id="ProtNLM"/>
    </source>
</evidence>
<evidence type="ECO:0000256" key="2">
    <source>
        <dbReference type="ARBA" id="ARBA00022801"/>
    </source>
</evidence>
<dbReference type="InterPro" id="IPR006439">
    <property type="entry name" value="HAD-SF_hydro_IA"/>
</dbReference>
<dbReference type="SFLD" id="SFLDG01129">
    <property type="entry name" value="C1.5:_HAD__Beta-PGM__Phosphata"/>
    <property type="match status" value="1"/>
</dbReference>
<comment type="similarity">
    <text evidence="1">Belongs to the HAD-like hydrolase superfamily. S-2-haloalkanoic acid dehalogenase family.</text>
</comment>
<dbReference type="NCBIfam" id="TIGR01428">
    <property type="entry name" value="HAD_type_II"/>
    <property type="match status" value="1"/>
</dbReference>
<evidence type="ECO:0000313" key="3">
    <source>
        <dbReference type="EMBL" id="KAJ5151015.1"/>
    </source>
</evidence>
<protein>
    <recommendedName>
        <fullName evidence="5">Haloacid dehalogenase, type II</fullName>
    </recommendedName>
</protein>
<dbReference type="OrthoDB" id="40579at2759"/>
<dbReference type="InterPro" id="IPR023198">
    <property type="entry name" value="PGP-like_dom2"/>
</dbReference>
<dbReference type="InterPro" id="IPR006328">
    <property type="entry name" value="2-HAD"/>
</dbReference>
<keyword evidence="4" id="KW-1185">Reference proteome</keyword>
<dbReference type="EMBL" id="JAPQKN010000008">
    <property type="protein sequence ID" value="KAJ5151015.1"/>
    <property type="molecule type" value="Genomic_DNA"/>
</dbReference>
<dbReference type="PRINTS" id="PR00413">
    <property type="entry name" value="HADHALOGNASE"/>
</dbReference>
<dbReference type="NCBIfam" id="TIGR01493">
    <property type="entry name" value="HAD-SF-IA-v2"/>
    <property type="match status" value="1"/>
</dbReference>
<dbReference type="SFLD" id="SFLDS00003">
    <property type="entry name" value="Haloacid_Dehalogenase"/>
    <property type="match status" value="1"/>
</dbReference>
<comment type="caution">
    <text evidence="3">The sequence shown here is derived from an EMBL/GenBank/DDBJ whole genome shotgun (WGS) entry which is preliminary data.</text>
</comment>
<dbReference type="Gene3D" id="3.40.50.1000">
    <property type="entry name" value="HAD superfamily/HAD-like"/>
    <property type="match status" value="1"/>
</dbReference>
<dbReference type="PANTHER" id="PTHR43316">
    <property type="entry name" value="HYDROLASE, HALOACID DELAHOGENASE-RELATED"/>
    <property type="match status" value="1"/>
</dbReference>
<dbReference type="InterPro" id="IPR036412">
    <property type="entry name" value="HAD-like_sf"/>
</dbReference>
<dbReference type="PANTHER" id="PTHR43316:SF3">
    <property type="entry name" value="HALOACID DEHALOGENASE, TYPE II (AFU_ORTHOLOGUE AFUA_2G07750)-RELATED"/>
    <property type="match status" value="1"/>
</dbReference>
<organism evidence="3 4">
    <name type="scientific">Penicillium canariense</name>
    <dbReference type="NCBI Taxonomy" id="189055"/>
    <lineage>
        <taxon>Eukaryota</taxon>
        <taxon>Fungi</taxon>
        <taxon>Dikarya</taxon>
        <taxon>Ascomycota</taxon>
        <taxon>Pezizomycotina</taxon>
        <taxon>Eurotiomycetes</taxon>
        <taxon>Eurotiomycetidae</taxon>
        <taxon>Eurotiales</taxon>
        <taxon>Aspergillaceae</taxon>
        <taxon>Penicillium</taxon>
    </lineage>
</organism>
<sequence>MPDTPQALFFDTFGTVVEWRSCVTSALTTIAQQVLRDPHRDIPTDVRQRASALDESDWLGVAEDWRRSYGVFTRTFDASKPFISVDQHHHTALQDLLRQRGIRDLFSDDELWELTLAWHRLDPWPDSARGLGLLNSRFTTSTLSNGNVSLLQDLKEHGSLPFAHLVSSENFGAYKPSPKVYLGAAKLLGLDPSQCVLVAAHLNDLEAAKSCGFQTVYVEREKEEARSPEQVAQAKKEGFVDMWVDLNTGGFIEVARRFGIEERP</sequence>
<dbReference type="GO" id="GO:0016791">
    <property type="term" value="F:phosphatase activity"/>
    <property type="evidence" value="ECO:0007669"/>
    <property type="project" value="UniProtKB-ARBA"/>
</dbReference>
<reference evidence="3" key="1">
    <citation type="submission" date="2022-11" db="EMBL/GenBank/DDBJ databases">
        <authorList>
            <person name="Petersen C."/>
        </authorList>
    </citation>
    <scope>NUCLEOTIDE SEQUENCE</scope>
    <source>
        <strain evidence="3">IBT 26290</strain>
    </source>
</reference>
<gene>
    <name evidence="3" type="ORF">N7482_010267</name>
</gene>
<dbReference type="NCBIfam" id="TIGR01549">
    <property type="entry name" value="HAD-SF-IA-v1"/>
    <property type="match status" value="1"/>
</dbReference>
<dbReference type="Gene3D" id="1.10.150.240">
    <property type="entry name" value="Putative phosphatase, domain 2"/>
    <property type="match status" value="1"/>
</dbReference>
<reference evidence="3" key="2">
    <citation type="journal article" date="2023" name="IMA Fungus">
        <title>Comparative genomic study of the Penicillium genus elucidates a diverse pangenome and 15 lateral gene transfer events.</title>
        <authorList>
            <person name="Petersen C."/>
            <person name="Sorensen T."/>
            <person name="Nielsen M.R."/>
            <person name="Sondergaard T.E."/>
            <person name="Sorensen J.L."/>
            <person name="Fitzpatrick D.A."/>
            <person name="Frisvad J.C."/>
            <person name="Nielsen K.L."/>
        </authorList>
    </citation>
    <scope>NUCLEOTIDE SEQUENCE</scope>
    <source>
        <strain evidence="3">IBT 26290</strain>
    </source>
</reference>
<dbReference type="InterPro" id="IPR051540">
    <property type="entry name" value="S-2-haloacid_dehalogenase"/>
</dbReference>
<keyword evidence="2" id="KW-0378">Hydrolase</keyword>
<dbReference type="RefSeq" id="XP_056538348.1">
    <property type="nucleotide sequence ID" value="XM_056692391.1"/>
</dbReference>
<name>A0A9W9HLN1_9EURO</name>
<proteinExistence type="inferred from homology"/>
<dbReference type="SUPFAM" id="SSF56784">
    <property type="entry name" value="HAD-like"/>
    <property type="match status" value="1"/>
</dbReference>
<dbReference type="Proteomes" id="UP001149163">
    <property type="component" value="Unassembled WGS sequence"/>
</dbReference>
<dbReference type="InterPro" id="IPR023214">
    <property type="entry name" value="HAD_sf"/>
</dbReference>
<dbReference type="GeneID" id="81431567"/>
<evidence type="ECO:0000256" key="1">
    <source>
        <dbReference type="ARBA" id="ARBA00008106"/>
    </source>
</evidence>
<dbReference type="GO" id="GO:0019120">
    <property type="term" value="F:hydrolase activity, acting on acid halide bonds, in C-halide compounds"/>
    <property type="evidence" value="ECO:0007669"/>
    <property type="project" value="InterPro"/>
</dbReference>
<accession>A0A9W9HLN1</accession>
<evidence type="ECO:0000313" key="4">
    <source>
        <dbReference type="Proteomes" id="UP001149163"/>
    </source>
</evidence>